<comment type="catalytic activity">
    <reaction evidence="16 17">
        <text>epoxyqueuosine(34) in tRNA + AH2 = queuosine(34) in tRNA + A + H2O</text>
        <dbReference type="Rhea" id="RHEA:32159"/>
        <dbReference type="Rhea" id="RHEA-COMP:18571"/>
        <dbReference type="Rhea" id="RHEA-COMP:18582"/>
        <dbReference type="ChEBI" id="CHEBI:13193"/>
        <dbReference type="ChEBI" id="CHEBI:15377"/>
        <dbReference type="ChEBI" id="CHEBI:17499"/>
        <dbReference type="ChEBI" id="CHEBI:194431"/>
        <dbReference type="ChEBI" id="CHEBI:194443"/>
        <dbReference type="EC" id="1.17.99.6"/>
    </reaction>
</comment>
<keyword evidence="13 17" id="KW-1015">Disulfide bond</keyword>
<gene>
    <name evidence="17" type="primary">queH</name>
    <name evidence="18" type="ORF">F950_02179</name>
</gene>
<keyword evidence="9 17" id="KW-0671">Queuosine biosynthesis</keyword>
<evidence type="ECO:0000256" key="15">
    <source>
        <dbReference type="ARBA" id="ARBA00031446"/>
    </source>
</evidence>
<evidence type="ECO:0000256" key="12">
    <source>
        <dbReference type="ARBA" id="ARBA00023014"/>
    </source>
</evidence>
<keyword evidence="10 17" id="KW-0560">Oxidoreductase</keyword>
<evidence type="ECO:0000256" key="7">
    <source>
        <dbReference type="ARBA" id="ARBA00022694"/>
    </source>
</evidence>
<evidence type="ECO:0000256" key="4">
    <source>
        <dbReference type="ARBA" id="ARBA00012622"/>
    </source>
</evidence>
<dbReference type="EC" id="1.17.99.6" evidence="4 17"/>
<dbReference type="HAMAP" id="MF_02089">
    <property type="entry name" value="QueH"/>
    <property type="match status" value="1"/>
</dbReference>
<organism evidence="18 19">
    <name type="scientific">Acinetobacter soli NIPH 2899</name>
    <dbReference type="NCBI Taxonomy" id="1217677"/>
    <lineage>
        <taxon>Bacteria</taxon>
        <taxon>Pseudomonadati</taxon>
        <taxon>Pseudomonadota</taxon>
        <taxon>Gammaproteobacteria</taxon>
        <taxon>Moraxellales</taxon>
        <taxon>Moraxellaceae</taxon>
        <taxon>Acinetobacter</taxon>
    </lineage>
</organism>
<evidence type="ECO:0000313" key="18">
    <source>
        <dbReference type="EMBL" id="ENV59626.1"/>
    </source>
</evidence>
<evidence type="ECO:0000256" key="13">
    <source>
        <dbReference type="ARBA" id="ARBA00023157"/>
    </source>
</evidence>
<dbReference type="InterPro" id="IPR003828">
    <property type="entry name" value="QueH"/>
</dbReference>
<evidence type="ECO:0000256" key="11">
    <source>
        <dbReference type="ARBA" id="ARBA00023004"/>
    </source>
</evidence>
<keyword evidence="8 17" id="KW-0479">Metal-binding</keyword>
<proteinExistence type="inferred from homology"/>
<keyword evidence="12 17" id="KW-0411">Iron-sulfur</keyword>
<sequence length="239" mass="28129">MPLKVKSSKLYGFKAITFYDLMTKPRIKLELPNNADKLLLHSCCAPCSGEVMETLLESGIDYSIFFYNPNIHPVKEYLIRKEENIRFAEKHNIPFIDCDYDTDNWFARAKGMENEPEKGIRCTMCFDMRFERTALYAHENGFKVISSSLGISRWKDMNQINDCGVRAASHYPEITYWDYNWRKNGGATRMLEISKREEFYQQEYCGCVYSLRDTNRWRMSQGRDRIKLGVKFYSATDPE</sequence>
<comment type="similarity">
    <text evidence="3 17">Belongs to the QueH family.</text>
</comment>
<keyword evidence="11 17" id="KW-0408">Iron</keyword>
<keyword evidence="6 17" id="KW-0004">4Fe-4S</keyword>
<dbReference type="PANTHER" id="PTHR36701">
    <property type="entry name" value="EPOXYQUEUOSINE REDUCTASE QUEH"/>
    <property type="match status" value="1"/>
</dbReference>
<evidence type="ECO:0000256" key="5">
    <source>
        <dbReference type="ARBA" id="ARBA00016895"/>
    </source>
</evidence>
<dbReference type="Pfam" id="PF02677">
    <property type="entry name" value="QueH"/>
    <property type="match status" value="1"/>
</dbReference>
<evidence type="ECO:0000256" key="2">
    <source>
        <dbReference type="ARBA" id="ARBA00004691"/>
    </source>
</evidence>
<feature type="binding site" evidence="17">
    <location>
        <position position="125"/>
    </location>
    <ligand>
        <name>[4Fe-4S] cluster</name>
        <dbReference type="ChEBI" id="CHEBI:49883"/>
    </ligand>
</feature>
<evidence type="ECO:0000256" key="14">
    <source>
        <dbReference type="ARBA" id="ARBA00023284"/>
    </source>
</evidence>
<comment type="caution">
    <text evidence="18">The sequence shown here is derived from an EMBL/GenBank/DDBJ whole genome shotgun (WGS) entry which is preliminary data.</text>
</comment>
<dbReference type="Proteomes" id="UP000018433">
    <property type="component" value="Unassembled WGS sequence"/>
</dbReference>
<evidence type="ECO:0000256" key="16">
    <source>
        <dbReference type="ARBA" id="ARBA00047415"/>
    </source>
</evidence>
<dbReference type="EMBL" id="APPV01000011">
    <property type="protein sequence ID" value="ENV59626.1"/>
    <property type="molecule type" value="Genomic_DNA"/>
</dbReference>
<comment type="function">
    <text evidence="1 17">Catalyzes the conversion of epoxyqueuosine (oQ) to queuosine (Q), which is a hypermodified base found in the wobble positions of tRNA(Asp), tRNA(Asn), tRNA(His) and tRNA(Tyr).</text>
</comment>
<comment type="pathway">
    <text evidence="2 17">tRNA modification; tRNA-queuosine biosynthesis.</text>
</comment>
<feature type="binding site" evidence="17">
    <location>
        <position position="43"/>
    </location>
    <ligand>
        <name>[4Fe-4S] cluster</name>
        <dbReference type="ChEBI" id="CHEBI:49883"/>
    </ligand>
</feature>
<evidence type="ECO:0000256" key="9">
    <source>
        <dbReference type="ARBA" id="ARBA00022785"/>
    </source>
</evidence>
<name>A0ABN0JVT6_9GAMM</name>
<evidence type="ECO:0000256" key="10">
    <source>
        <dbReference type="ARBA" id="ARBA00023002"/>
    </source>
</evidence>
<reference evidence="18 19" key="1">
    <citation type="submission" date="2013-02" db="EMBL/GenBank/DDBJ databases">
        <title>The Genome Sequence of Acinetobacter soli NIPH 2899.</title>
        <authorList>
            <consortium name="The Broad Institute Genome Sequencing Platform"/>
            <consortium name="The Broad Institute Genome Sequencing Center for Infectious Disease"/>
            <person name="Cerqueira G."/>
            <person name="Feldgarden M."/>
            <person name="Courvalin P."/>
            <person name="Perichon B."/>
            <person name="Grillot-Courvalin C."/>
            <person name="Clermont D."/>
            <person name="Rocha E."/>
            <person name="Yoon E.-J."/>
            <person name="Nemec A."/>
            <person name="Walker B."/>
            <person name="Young S.K."/>
            <person name="Zeng Q."/>
            <person name="Gargeya S."/>
            <person name="Fitzgerald M."/>
            <person name="Haas B."/>
            <person name="Abouelleil A."/>
            <person name="Alvarado L."/>
            <person name="Arachchi H.M."/>
            <person name="Berlin A.M."/>
            <person name="Chapman S.B."/>
            <person name="Dewar J."/>
            <person name="Goldberg J."/>
            <person name="Griggs A."/>
            <person name="Gujja S."/>
            <person name="Hansen M."/>
            <person name="Howarth C."/>
            <person name="Imamovic A."/>
            <person name="Larimer J."/>
            <person name="McCowan C."/>
            <person name="Murphy C."/>
            <person name="Neiman D."/>
            <person name="Pearson M."/>
            <person name="Priest M."/>
            <person name="Roberts A."/>
            <person name="Saif S."/>
            <person name="Shea T."/>
            <person name="Sisk P."/>
            <person name="Sykes S."/>
            <person name="Wortman J."/>
            <person name="Nusbaum C."/>
            <person name="Birren B."/>
        </authorList>
    </citation>
    <scope>NUCLEOTIDE SEQUENCE [LARGE SCALE GENOMIC DNA]</scope>
    <source>
        <strain evidence="18 19">NIPH 2899</strain>
    </source>
</reference>
<dbReference type="PANTHER" id="PTHR36701:SF1">
    <property type="entry name" value="EPOXYQUEUOSINE REDUCTASE QUEH"/>
    <property type="match status" value="1"/>
</dbReference>
<feature type="binding site" evidence="17">
    <location>
        <position position="44"/>
    </location>
    <ligand>
        <name>[4Fe-4S] cluster</name>
        <dbReference type="ChEBI" id="CHEBI:49883"/>
    </ligand>
</feature>
<evidence type="ECO:0000256" key="3">
    <source>
        <dbReference type="ARBA" id="ARBA00008207"/>
    </source>
</evidence>
<evidence type="ECO:0000313" key="19">
    <source>
        <dbReference type="Proteomes" id="UP000018433"/>
    </source>
</evidence>
<feature type="binding site" evidence="17">
    <location>
        <position position="122"/>
    </location>
    <ligand>
        <name>[4Fe-4S] cluster</name>
        <dbReference type="ChEBI" id="CHEBI:49883"/>
    </ligand>
</feature>
<keyword evidence="19" id="KW-1185">Reference proteome</keyword>
<accession>A0ABN0JVT6</accession>
<evidence type="ECO:0000256" key="8">
    <source>
        <dbReference type="ARBA" id="ARBA00022723"/>
    </source>
</evidence>
<feature type="disulfide bond" description="Redox-active" evidence="17">
    <location>
        <begin position="205"/>
        <end position="207"/>
    </location>
</feature>
<protein>
    <recommendedName>
        <fullName evidence="5 17">Epoxyqueuosine reductase QueH</fullName>
        <ecNumber evidence="4 17">1.17.99.6</ecNumber>
    </recommendedName>
    <alternativeName>
        <fullName evidence="15 17">Queuosine biosynthesis protein QueH</fullName>
    </alternativeName>
</protein>
<evidence type="ECO:0000256" key="1">
    <source>
        <dbReference type="ARBA" id="ARBA00002268"/>
    </source>
</evidence>
<keyword evidence="14 17" id="KW-0676">Redox-active center</keyword>
<evidence type="ECO:0000256" key="17">
    <source>
        <dbReference type="HAMAP-Rule" id="MF_02089"/>
    </source>
</evidence>
<keyword evidence="7 17" id="KW-0819">tRNA processing</keyword>
<evidence type="ECO:0000256" key="6">
    <source>
        <dbReference type="ARBA" id="ARBA00022485"/>
    </source>
</evidence>